<reference evidence="2 3" key="1">
    <citation type="submission" date="2013-05" db="EMBL/GenBank/DDBJ databases">
        <title>Genome assembly of Chondromyces apiculatus DSM 436.</title>
        <authorList>
            <person name="Sharma G."/>
            <person name="Khatri I."/>
            <person name="Kaur C."/>
            <person name="Mayilraj S."/>
            <person name="Subramanian S."/>
        </authorList>
    </citation>
    <scope>NUCLEOTIDE SEQUENCE [LARGE SCALE GENOMIC DNA]</scope>
    <source>
        <strain evidence="2 3">DSM 436</strain>
    </source>
</reference>
<proteinExistence type="predicted"/>
<dbReference type="Proteomes" id="UP000019678">
    <property type="component" value="Unassembled WGS sequence"/>
</dbReference>
<protein>
    <submittedName>
        <fullName evidence="2">Uncharacterized protein</fullName>
    </submittedName>
</protein>
<sequence length="81" mass="8399">MATSSATLTPTRTTSSATLTPARATSAAAPRHGAPLTTVTSLAGGRSSHLSIIARDLECAQSSELCAARREQYERDGVQEP</sequence>
<dbReference type="EMBL" id="ASRX01000028">
    <property type="protein sequence ID" value="EYF04950.1"/>
    <property type="molecule type" value="Genomic_DNA"/>
</dbReference>
<organism evidence="2 3">
    <name type="scientific">Chondromyces apiculatus DSM 436</name>
    <dbReference type="NCBI Taxonomy" id="1192034"/>
    <lineage>
        <taxon>Bacteria</taxon>
        <taxon>Pseudomonadati</taxon>
        <taxon>Myxococcota</taxon>
        <taxon>Polyangia</taxon>
        <taxon>Polyangiales</taxon>
        <taxon>Polyangiaceae</taxon>
        <taxon>Chondromyces</taxon>
    </lineage>
</organism>
<evidence type="ECO:0000256" key="1">
    <source>
        <dbReference type="SAM" id="MobiDB-lite"/>
    </source>
</evidence>
<keyword evidence="3" id="KW-1185">Reference proteome</keyword>
<evidence type="ECO:0000313" key="2">
    <source>
        <dbReference type="EMBL" id="EYF04950.1"/>
    </source>
</evidence>
<feature type="compositionally biased region" description="Low complexity" evidence="1">
    <location>
        <begin position="1"/>
        <end position="31"/>
    </location>
</feature>
<gene>
    <name evidence="2" type="ORF">CAP_3761</name>
</gene>
<accession>A0A017T817</accession>
<name>A0A017T817_9BACT</name>
<feature type="region of interest" description="Disordered" evidence="1">
    <location>
        <begin position="1"/>
        <end position="41"/>
    </location>
</feature>
<evidence type="ECO:0000313" key="3">
    <source>
        <dbReference type="Proteomes" id="UP000019678"/>
    </source>
</evidence>
<dbReference type="AlphaFoldDB" id="A0A017T817"/>
<comment type="caution">
    <text evidence="2">The sequence shown here is derived from an EMBL/GenBank/DDBJ whole genome shotgun (WGS) entry which is preliminary data.</text>
</comment>